<comment type="caution">
    <text evidence="1">The sequence shown here is derived from an EMBL/GenBank/DDBJ whole genome shotgun (WGS) entry which is preliminary data.</text>
</comment>
<reference evidence="1 2" key="1">
    <citation type="submission" date="2021-04" db="EMBL/GenBank/DDBJ databases">
        <title>Whole genome sequence of Jiella sp. KSK16Y-1.</title>
        <authorList>
            <person name="Tuo L."/>
        </authorList>
    </citation>
    <scope>NUCLEOTIDE SEQUENCE [LARGE SCALE GENOMIC DNA]</scope>
    <source>
        <strain evidence="1 2">KSK16Y-1</strain>
    </source>
</reference>
<evidence type="ECO:0000313" key="1">
    <source>
        <dbReference type="EMBL" id="MBP0614285.1"/>
    </source>
</evidence>
<protein>
    <recommendedName>
        <fullName evidence="3">Phage gp6-like head-tail connector protein</fullName>
    </recommendedName>
</protein>
<organism evidence="1 2">
    <name type="scientific">Jiella mangrovi</name>
    <dbReference type="NCBI Taxonomy" id="2821407"/>
    <lineage>
        <taxon>Bacteria</taxon>
        <taxon>Pseudomonadati</taxon>
        <taxon>Pseudomonadota</taxon>
        <taxon>Alphaproteobacteria</taxon>
        <taxon>Hyphomicrobiales</taxon>
        <taxon>Aurantimonadaceae</taxon>
        <taxon>Jiella</taxon>
    </lineage>
</organism>
<evidence type="ECO:0000313" key="2">
    <source>
        <dbReference type="Proteomes" id="UP000678276"/>
    </source>
</evidence>
<keyword evidence="2" id="KW-1185">Reference proteome</keyword>
<gene>
    <name evidence="1" type="ORF">J6595_01620</name>
</gene>
<dbReference type="EMBL" id="JAGJCF010000001">
    <property type="protein sequence ID" value="MBP0614285.1"/>
    <property type="molecule type" value="Genomic_DNA"/>
</dbReference>
<evidence type="ECO:0008006" key="3">
    <source>
        <dbReference type="Google" id="ProtNLM"/>
    </source>
</evidence>
<accession>A0ABS4BE94</accession>
<dbReference type="Proteomes" id="UP000678276">
    <property type="component" value="Unassembled WGS sequence"/>
</dbReference>
<dbReference type="RefSeq" id="WP_209592700.1">
    <property type="nucleotide sequence ID" value="NZ_JAGJCF010000001.1"/>
</dbReference>
<sequence length="177" mass="18756">MAVTVRRSEGTPDSYPDAPAGLSAAAAALDATMIWQRMEAYVAHRFGVRDIEWIVEGSGEWSPPLTPATISTIEVWDDGEWIDALVSPSPFGGYVLPGCGPYRFTGTVGTDAVPAVVSEAFRRLAEYMAAKPGKAGAASESVTAGSITLTHRRSPSWLASAVQNSGAGDLLRPYRRA</sequence>
<proteinExistence type="predicted"/>
<name>A0ABS4BE94_9HYPH</name>